<name>A0A5B7HK49_PORTR</name>
<dbReference type="EMBL" id="VSRR010033251">
    <property type="protein sequence ID" value="MPC71632.1"/>
    <property type="molecule type" value="Genomic_DNA"/>
</dbReference>
<sequence>MLSFQFGPMFLEVADYLIGSPTALASQEVETSLRVGATTQGLYIPTGAFWGTEDIIKMADEGSLKVQGALRKQQCHHLV</sequence>
<dbReference type="Proteomes" id="UP000324222">
    <property type="component" value="Unassembled WGS sequence"/>
</dbReference>
<organism evidence="1 2">
    <name type="scientific">Portunus trituberculatus</name>
    <name type="common">Swimming crab</name>
    <name type="synonym">Neptunus trituberculatus</name>
    <dbReference type="NCBI Taxonomy" id="210409"/>
    <lineage>
        <taxon>Eukaryota</taxon>
        <taxon>Metazoa</taxon>
        <taxon>Ecdysozoa</taxon>
        <taxon>Arthropoda</taxon>
        <taxon>Crustacea</taxon>
        <taxon>Multicrustacea</taxon>
        <taxon>Malacostraca</taxon>
        <taxon>Eumalacostraca</taxon>
        <taxon>Eucarida</taxon>
        <taxon>Decapoda</taxon>
        <taxon>Pleocyemata</taxon>
        <taxon>Brachyura</taxon>
        <taxon>Eubrachyura</taxon>
        <taxon>Portunoidea</taxon>
        <taxon>Portunidae</taxon>
        <taxon>Portuninae</taxon>
        <taxon>Portunus</taxon>
    </lineage>
</organism>
<protein>
    <submittedName>
        <fullName evidence="1">Putative L-aspartate dehydrogenase</fullName>
    </submittedName>
</protein>
<dbReference type="PANTHER" id="PTHR31873">
    <property type="entry name" value="L-ASPARTATE DEHYDROGENASE-RELATED"/>
    <property type="match status" value="1"/>
</dbReference>
<accession>A0A5B7HK49</accession>
<gene>
    <name evidence="1" type="primary">aspdh</name>
    <name evidence="1" type="ORF">E2C01_065916</name>
</gene>
<dbReference type="PANTHER" id="PTHR31873:SF6">
    <property type="entry name" value="ASPARTATE DEHYDROGENASE DOMAIN-CONTAINING PROTEIN"/>
    <property type="match status" value="1"/>
</dbReference>
<evidence type="ECO:0000313" key="2">
    <source>
        <dbReference type="Proteomes" id="UP000324222"/>
    </source>
</evidence>
<comment type="caution">
    <text evidence="1">The sequence shown here is derived from an EMBL/GenBank/DDBJ whole genome shotgun (WGS) entry which is preliminary data.</text>
</comment>
<keyword evidence="2" id="KW-1185">Reference proteome</keyword>
<evidence type="ECO:0000313" key="1">
    <source>
        <dbReference type="EMBL" id="MPC71632.1"/>
    </source>
</evidence>
<reference evidence="1 2" key="1">
    <citation type="submission" date="2019-05" db="EMBL/GenBank/DDBJ databases">
        <title>Another draft genome of Portunus trituberculatus and its Hox gene families provides insights of decapod evolution.</title>
        <authorList>
            <person name="Jeong J.-H."/>
            <person name="Song I."/>
            <person name="Kim S."/>
            <person name="Choi T."/>
            <person name="Kim D."/>
            <person name="Ryu S."/>
            <person name="Kim W."/>
        </authorList>
    </citation>
    <scope>NUCLEOTIDE SEQUENCE [LARGE SCALE GENOMIC DNA]</scope>
    <source>
        <tissue evidence="1">Muscle</tissue>
    </source>
</reference>
<dbReference type="AlphaFoldDB" id="A0A5B7HK49"/>
<dbReference type="Gene3D" id="3.40.50.720">
    <property type="entry name" value="NAD(P)-binding Rossmann-like Domain"/>
    <property type="match status" value="1"/>
</dbReference>
<proteinExistence type="predicted"/>